<organism evidence="1 2">
    <name type="scientific">Commensalibacter oyaizuii</name>
    <dbReference type="NCBI Taxonomy" id="3043873"/>
    <lineage>
        <taxon>Bacteria</taxon>
        <taxon>Pseudomonadati</taxon>
        <taxon>Pseudomonadota</taxon>
        <taxon>Alphaproteobacteria</taxon>
        <taxon>Acetobacterales</taxon>
        <taxon>Acetobacteraceae</taxon>
    </lineage>
</organism>
<dbReference type="RefSeq" id="WP_281447356.1">
    <property type="nucleotide sequence ID" value="NZ_JASBAO010000001.1"/>
</dbReference>
<accession>A0ABT6PZR5</accession>
<name>A0ABT6PZR5_9PROT</name>
<keyword evidence="2" id="KW-1185">Reference proteome</keyword>
<dbReference type="Proteomes" id="UP001431634">
    <property type="component" value="Unassembled WGS sequence"/>
</dbReference>
<sequence>MLLCDTDPNPVTLVNPDSLSPFFLVCDHAGFTFPKALKNLGLTKEDQQRHISGDIGIKGVGEKLSSLLHATLITQSYSRLVIDCNRNTLNPTLIAPTSDDTVIPGNQNLSLEQQQARITEIYQPYHQKISDLLDCRLQRNIHTVFVSLHSFTPKMQNGEKRPWHAGILHEYSDKFSLLFKQKLQENYAYPIGDNQPYALTEKNDYTVPNHALKRNIPYLELEIRQDLITTSEQQEEWAERLSFLLPIALKDYTIL</sequence>
<dbReference type="Gene3D" id="3.40.630.40">
    <property type="entry name" value="Zn-dependent exopeptidases"/>
    <property type="match status" value="1"/>
</dbReference>
<dbReference type="Pfam" id="PF05013">
    <property type="entry name" value="FGase"/>
    <property type="match status" value="1"/>
</dbReference>
<evidence type="ECO:0000313" key="2">
    <source>
        <dbReference type="Proteomes" id="UP001431634"/>
    </source>
</evidence>
<comment type="caution">
    <text evidence="1">The sequence shown here is derived from an EMBL/GenBank/DDBJ whole genome shotgun (WGS) entry which is preliminary data.</text>
</comment>
<dbReference type="InterPro" id="IPR007709">
    <property type="entry name" value="N-FG_amidohydro"/>
</dbReference>
<proteinExistence type="predicted"/>
<evidence type="ECO:0000313" key="1">
    <source>
        <dbReference type="EMBL" id="MDI2090205.1"/>
    </source>
</evidence>
<dbReference type="InterPro" id="IPR011227">
    <property type="entry name" value="UCP029730"/>
</dbReference>
<gene>
    <name evidence="1" type="ORF">QJV27_02210</name>
</gene>
<reference evidence="1" key="1">
    <citation type="submission" date="2023-05" db="EMBL/GenBank/DDBJ databases">
        <title>Whole genome sequence of Commensalibacter sp.</title>
        <authorList>
            <person name="Charoenyingcharoen P."/>
            <person name="Yukphan P."/>
        </authorList>
    </citation>
    <scope>NUCLEOTIDE SEQUENCE</scope>
    <source>
        <strain evidence="1">TBRC 16381</strain>
    </source>
</reference>
<dbReference type="PIRSF" id="PIRSF029730">
    <property type="entry name" value="UCP029730"/>
    <property type="match status" value="1"/>
</dbReference>
<protein>
    <submittedName>
        <fullName evidence="1">N-formylglutamate amidohydrolase</fullName>
    </submittedName>
</protein>
<dbReference type="SUPFAM" id="SSF53187">
    <property type="entry name" value="Zn-dependent exopeptidases"/>
    <property type="match status" value="1"/>
</dbReference>
<dbReference type="EMBL" id="JASBAO010000001">
    <property type="protein sequence ID" value="MDI2090205.1"/>
    <property type="molecule type" value="Genomic_DNA"/>
</dbReference>